<gene>
    <name evidence="2" type="ORF">FHX41_6055</name>
</gene>
<feature type="compositionally biased region" description="Gly residues" evidence="1">
    <location>
        <begin position="161"/>
        <end position="175"/>
    </location>
</feature>
<organism evidence="2 3">
    <name type="scientific">Actinomadura hallensis</name>
    <dbReference type="NCBI Taxonomy" id="337895"/>
    <lineage>
        <taxon>Bacteria</taxon>
        <taxon>Bacillati</taxon>
        <taxon>Actinomycetota</taxon>
        <taxon>Actinomycetes</taxon>
        <taxon>Streptosporangiales</taxon>
        <taxon>Thermomonosporaceae</taxon>
        <taxon>Actinomadura</taxon>
    </lineage>
</organism>
<accession>A0A543INY0</accession>
<dbReference type="Proteomes" id="UP000316706">
    <property type="component" value="Unassembled WGS sequence"/>
</dbReference>
<dbReference type="AlphaFoldDB" id="A0A543INY0"/>
<dbReference type="EMBL" id="VFPO01000001">
    <property type="protein sequence ID" value="TQM72259.1"/>
    <property type="molecule type" value="Genomic_DNA"/>
</dbReference>
<sequence>MPPQARFGCLRTQRVDGRLTMVRSGCRMSRSLSDVTPPSSSPGVVFAWPTTRRSCTVARRSHSLDVAWPPEGTGLPMTAAVAAPAPWRSARARRDHHGAVRGGQGVGGLGTGWGFPVYDAVHRVCSRVEEIRAQAVNGVWATLRRSRRHAWSGTFPRRGQPVGGVGGKLGKNGGPRGRSPYPGCVQELSTGCGFCARPYGRVDAGGVGRQSGARTAEDLVVLGIFLWARPPGMPGHRPRRVCAEDVHILWITCPGVEGTRFAARDEGGEVSCWPVHGPRHPAE</sequence>
<reference evidence="2 3" key="1">
    <citation type="submission" date="2019-06" db="EMBL/GenBank/DDBJ databases">
        <title>Sequencing the genomes of 1000 actinobacteria strains.</title>
        <authorList>
            <person name="Klenk H.-P."/>
        </authorList>
    </citation>
    <scope>NUCLEOTIDE SEQUENCE [LARGE SCALE GENOMIC DNA]</scope>
    <source>
        <strain evidence="2 3">DSM 45043</strain>
    </source>
</reference>
<evidence type="ECO:0000256" key="1">
    <source>
        <dbReference type="SAM" id="MobiDB-lite"/>
    </source>
</evidence>
<name>A0A543INY0_9ACTN</name>
<evidence type="ECO:0000313" key="3">
    <source>
        <dbReference type="Proteomes" id="UP000316706"/>
    </source>
</evidence>
<keyword evidence="3" id="KW-1185">Reference proteome</keyword>
<proteinExistence type="predicted"/>
<feature type="region of interest" description="Disordered" evidence="1">
    <location>
        <begin position="152"/>
        <end position="175"/>
    </location>
</feature>
<evidence type="ECO:0000313" key="2">
    <source>
        <dbReference type="EMBL" id="TQM72259.1"/>
    </source>
</evidence>
<protein>
    <submittedName>
        <fullName evidence="2">Uncharacterized protein</fullName>
    </submittedName>
</protein>
<comment type="caution">
    <text evidence="2">The sequence shown here is derived from an EMBL/GenBank/DDBJ whole genome shotgun (WGS) entry which is preliminary data.</text>
</comment>